<dbReference type="Proteomes" id="UP000256269">
    <property type="component" value="Unassembled WGS sequence"/>
</dbReference>
<protein>
    <submittedName>
        <fullName evidence="2">Uncharacterized protein</fullName>
    </submittedName>
</protein>
<dbReference type="RefSeq" id="WP_116172165.1">
    <property type="nucleotide sequence ID" value="NZ_CP144375.1"/>
</dbReference>
<evidence type="ECO:0000256" key="1">
    <source>
        <dbReference type="SAM" id="MobiDB-lite"/>
    </source>
</evidence>
<evidence type="ECO:0000313" key="3">
    <source>
        <dbReference type="Proteomes" id="UP000256269"/>
    </source>
</evidence>
<evidence type="ECO:0000313" key="2">
    <source>
        <dbReference type="EMBL" id="REH55192.1"/>
    </source>
</evidence>
<comment type="caution">
    <text evidence="2">The sequence shown here is derived from an EMBL/GenBank/DDBJ whole genome shotgun (WGS) entry which is preliminary data.</text>
</comment>
<accession>A0A3E0I8Z6</accession>
<dbReference type="AlphaFoldDB" id="A0A3E0I8Z6"/>
<name>A0A3E0I8Z6_9PSEU</name>
<feature type="region of interest" description="Disordered" evidence="1">
    <location>
        <begin position="13"/>
        <end position="43"/>
    </location>
</feature>
<sequence>MAAWEDIADRIRRGESSTWRDSAIPAADLPTPEVGQDPATDAREERIRALERENQELRVLLDSAVRAFRTVDGDLVVAREQVAAANAEMDKWVPAIGHDADGVRYDFLTRRSRPLNWREQAG</sequence>
<organism evidence="2 3">
    <name type="scientific">Kutzneria buriramensis</name>
    <dbReference type="NCBI Taxonomy" id="1045776"/>
    <lineage>
        <taxon>Bacteria</taxon>
        <taxon>Bacillati</taxon>
        <taxon>Actinomycetota</taxon>
        <taxon>Actinomycetes</taxon>
        <taxon>Pseudonocardiales</taxon>
        <taxon>Pseudonocardiaceae</taxon>
        <taxon>Kutzneria</taxon>
    </lineage>
</organism>
<gene>
    <name evidence="2" type="ORF">BCF44_101209</name>
</gene>
<dbReference type="EMBL" id="QUNO01000001">
    <property type="protein sequence ID" value="REH55192.1"/>
    <property type="molecule type" value="Genomic_DNA"/>
</dbReference>
<proteinExistence type="predicted"/>
<reference evidence="2 3" key="1">
    <citation type="submission" date="2018-08" db="EMBL/GenBank/DDBJ databases">
        <title>Genomic Encyclopedia of Archaeal and Bacterial Type Strains, Phase II (KMG-II): from individual species to whole genera.</title>
        <authorList>
            <person name="Goeker M."/>
        </authorList>
    </citation>
    <scope>NUCLEOTIDE SEQUENCE [LARGE SCALE GENOMIC DNA]</scope>
    <source>
        <strain evidence="2 3">DSM 45791</strain>
    </source>
</reference>
<keyword evidence="3" id="KW-1185">Reference proteome</keyword>